<dbReference type="InterPro" id="IPR002941">
    <property type="entry name" value="DNA_methylase_N4/N6"/>
</dbReference>
<comment type="caution">
    <text evidence="4">The sequence shown here is derived from an EMBL/GenBank/DDBJ whole genome shotgun (WGS) entry which is preliminary data.</text>
</comment>
<reference evidence="4" key="1">
    <citation type="journal article" date="2015" name="Nature">
        <title>Complex archaea that bridge the gap between prokaryotes and eukaryotes.</title>
        <authorList>
            <person name="Spang A."/>
            <person name="Saw J.H."/>
            <person name="Jorgensen S.L."/>
            <person name="Zaremba-Niedzwiedzka K."/>
            <person name="Martijn J."/>
            <person name="Lind A.E."/>
            <person name="van Eijk R."/>
            <person name="Schleper C."/>
            <person name="Guy L."/>
            <person name="Ettema T.J."/>
        </authorList>
    </citation>
    <scope>NUCLEOTIDE SEQUENCE</scope>
</reference>
<feature type="non-terminal residue" evidence="4">
    <location>
        <position position="334"/>
    </location>
</feature>
<dbReference type="Pfam" id="PF01555">
    <property type="entry name" value="N6_N4_Mtase"/>
    <property type="match status" value="1"/>
</dbReference>
<evidence type="ECO:0000259" key="3">
    <source>
        <dbReference type="Pfam" id="PF01555"/>
    </source>
</evidence>
<feature type="domain" description="DNA methylase N-4/N-6" evidence="3">
    <location>
        <begin position="241"/>
        <end position="332"/>
    </location>
</feature>
<proteinExistence type="predicted"/>
<accession>A0A0F9BN14</accession>
<dbReference type="GO" id="GO:0003677">
    <property type="term" value="F:DNA binding"/>
    <property type="evidence" value="ECO:0007669"/>
    <property type="project" value="InterPro"/>
</dbReference>
<dbReference type="EMBL" id="LAZR01037051">
    <property type="protein sequence ID" value="KKL23230.1"/>
    <property type="molecule type" value="Genomic_DNA"/>
</dbReference>
<dbReference type="GO" id="GO:0032259">
    <property type="term" value="P:methylation"/>
    <property type="evidence" value="ECO:0007669"/>
    <property type="project" value="UniProtKB-KW"/>
</dbReference>
<keyword evidence="1" id="KW-0489">Methyltransferase</keyword>
<evidence type="ECO:0000256" key="2">
    <source>
        <dbReference type="ARBA" id="ARBA00022679"/>
    </source>
</evidence>
<dbReference type="GO" id="GO:0008170">
    <property type="term" value="F:N-methyltransferase activity"/>
    <property type="evidence" value="ECO:0007669"/>
    <property type="project" value="InterPro"/>
</dbReference>
<sequence length="334" mass="38309">MKFSDIIMDEEIYPRGRISQKTVDSYLDVMMGGVTFPPILIQKVLKDKEEIILLLDGYHRKLAYNKYVKILNGEKVENKLGIIFWKDEILDYEDYFEDLLIKSTQCNMKHGDRIIEKDLRNICVRIVNNRGLDDLVGLNKELSESFGKPKSTISDYTSKAINKRKASRDDIIYRMYKMGMTQAEIGTIFNLSQSQIGEITGKFETEVSGILKIGINKGKSFEQLSTENQLHPLTPYINHLEKENDEKKIVIFLKQNPRCYDVWKFNGRDKRLGIKVPGNIAGQIIINLLYYYTKQGDLILDPMAGGGSTIDACLIMGRKCIAFDLNSQRNDIIP</sequence>
<organism evidence="4">
    <name type="scientific">marine sediment metagenome</name>
    <dbReference type="NCBI Taxonomy" id="412755"/>
    <lineage>
        <taxon>unclassified sequences</taxon>
        <taxon>metagenomes</taxon>
        <taxon>ecological metagenomes</taxon>
    </lineage>
</organism>
<evidence type="ECO:0000313" key="4">
    <source>
        <dbReference type="EMBL" id="KKL23230.1"/>
    </source>
</evidence>
<dbReference type="SUPFAM" id="SSF53335">
    <property type="entry name" value="S-adenosyl-L-methionine-dependent methyltransferases"/>
    <property type="match status" value="1"/>
</dbReference>
<dbReference type="Gene3D" id="3.40.50.150">
    <property type="entry name" value="Vaccinia Virus protein VP39"/>
    <property type="match status" value="1"/>
</dbReference>
<name>A0A0F9BN14_9ZZZZ</name>
<protein>
    <recommendedName>
        <fullName evidence="3">DNA methylase N-4/N-6 domain-containing protein</fullName>
    </recommendedName>
</protein>
<gene>
    <name evidence="4" type="ORF">LCGC14_2427460</name>
</gene>
<evidence type="ECO:0000256" key="1">
    <source>
        <dbReference type="ARBA" id="ARBA00022603"/>
    </source>
</evidence>
<dbReference type="AlphaFoldDB" id="A0A0F9BN14"/>
<keyword evidence="2" id="KW-0808">Transferase</keyword>
<dbReference type="InterPro" id="IPR029063">
    <property type="entry name" value="SAM-dependent_MTases_sf"/>
</dbReference>